<dbReference type="Proteomes" id="UP000000263">
    <property type="component" value="Chromosome"/>
</dbReference>
<dbReference type="STRING" id="383372.Rcas_0036"/>
<dbReference type="InterPro" id="IPR052913">
    <property type="entry name" value="Glycopeptide_resist_protein"/>
</dbReference>
<dbReference type="Pfam" id="PF04294">
    <property type="entry name" value="VanW"/>
    <property type="match status" value="1"/>
</dbReference>
<dbReference type="RefSeq" id="WP_011997580.1">
    <property type="nucleotide sequence ID" value="NC_009767.1"/>
</dbReference>
<protein>
    <submittedName>
        <fullName evidence="5">VanW family protein</fullName>
    </submittedName>
</protein>
<evidence type="ECO:0000313" key="5">
    <source>
        <dbReference type="EMBL" id="ABU56175.1"/>
    </source>
</evidence>
<dbReference type="InterPro" id="IPR007391">
    <property type="entry name" value="Vancomycin_resist_VanW"/>
</dbReference>
<evidence type="ECO:0000256" key="2">
    <source>
        <dbReference type="SAM" id="MobiDB-lite"/>
    </source>
</evidence>
<keyword evidence="3" id="KW-0812">Transmembrane</keyword>
<feature type="region of interest" description="Disordered" evidence="2">
    <location>
        <begin position="1"/>
        <end position="47"/>
    </location>
</feature>
<keyword evidence="3" id="KW-0472">Membrane</keyword>
<name>A7NFF3_ROSCS</name>
<evidence type="ECO:0000313" key="6">
    <source>
        <dbReference type="Proteomes" id="UP000000263"/>
    </source>
</evidence>
<dbReference type="KEGG" id="rca:Rcas_0036"/>
<dbReference type="InterPro" id="IPR022029">
    <property type="entry name" value="YoaR-like_PG-bd"/>
</dbReference>
<evidence type="ECO:0000256" key="1">
    <source>
        <dbReference type="ARBA" id="ARBA00022729"/>
    </source>
</evidence>
<evidence type="ECO:0000259" key="4">
    <source>
        <dbReference type="SMART" id="SM01208"/>
    </source>
</evidence>
<dbReference type="PANTHER" id="PTHR35788:SF1">
    <property type="entry name" value="EXPORTED PROTEIN"/>
    <property type="match status" value="1"/>
</dbReference>
<keyword evidence="6" id="KW-1185">Reference proteome</keyword>
<dbReference type="InterPro" id="IPR011098">
    <property type="entry name" value="G5_dom"/>
</dbReference>
<keyword evidence="3" id="KW-1133">Transmembrane helix</keyword>
<feature type="transmembrane region" description="Helical" evidence="3">
    <location>
        <begin position="51"/>
        <end position="70"/>
    </location>
</feature>
<feature type="domain" description="G5" evidence="4">
    <location>
        <begin position="560"/>
        <end position="635"/>
    </location>
</feature>
<proteinExistence type="predicted"/>
<dbReference type="EMBL" id="CP000804">
    <property type="protein sequence ID" value="ABU56175.1"/>
    <property type="molecule type" value="Genomic_DNA"/>
</dbReference>
<dbReference type="SMART" id="SM01208">
    <property type="entry name" value="G5"/>
    <property type="match status" value="1"/>
</dbReference>
<gene>
    <name evidence="5" type="ordered locus">Rcas_0036</name>
</gene>
<dbReference type="Pfam" id="PF12229">
    <property type="entry name" value="PG_binding_4"/>
    <property type="match status" value="1"/>
</dbReference>
<feature type="compositionally biased region" description="Pro residues" evidence="2">
    <location>
        <begin position="28"/>
        <end position="46"/>
    </location>
</feature>
<sequence>MSEKYYQEYGPIRRRKGEGRLLIDEPPPELPPEPPTPKPPRRTPPVRPRRAPVIGVLLVILALGVALYFAQPFITDVIAADRAMPGVSIRGVPVGGMSREDIQNLLMSQHEAFLQTPLTLVFEGREWQPSLDDLGVQFDGEQTASLALGIGRTGSPLHRIEELWALQQEGGVDIAPRLRVDASRLQRYLTNLAGEIEQPPRDAALSIAAGKVLPASARAGRQLLVDATALDILRALQSLEPRTVPLRTRILEPTLADDDIAAAVADAELLLSRPLELRQGERRWTWDQERIAEMLTISIIDGRMFVDLDQARLERAVARLAQFVDSPSAEPRVAFRNGRLHIVEPGRDGLRLEQPEAAEAIRRALRTQEHIVELPVEVVRPQITAETLPSLGIVELVAEGKSSFAGSAEYRITNIKAGADRMNGVLIPPGAEFSFNTQLGAVDAEHGFVQGYAVIGNRTQLEWGGGVCQVSTTVFRAAFWAGLPITERHAHPFYISWYDAFSFPDQAAPGMDATIYTGVQDLKFVNDTGHWLLMETIADTNAQVLSVRLYGTRPDRRVAVVGPEIANIVAPPAQAVYVNDPSLPVGTVRQTDRARRGMDIKVYRVITEGGVQRTPELFFTRFKAWPDVFVRGTRSP</sequence>
<reference evidence="5 6" key="1">
    <citation type="submission" date="2007-08" db="EMBL/GenBank/DDBJ databases">
        <title>Complete sequence of Roseiflexus castenholzii DSM 13941.</title>
        <authorList>
            <consortium name="US DOE Joint Genome Institute"/>
            <person name="Copeland A."/>
            <person name="Lucas S."/>
            <person name="Lapidus A."/>
            <person name="Barry K."/>
            <person name="Glavina del Rio T."/>
            <person name="Dalin E."/>
            <person name="Tice H."/>
            <person name="Pitluck S."/>
            <person name="Thompson L.S."/>
            <person name="Brettin T."/>
            <person name="Bruce D."/>
            <person name="Detter J.C."/>
            <person name="Han C."/>
            <person name="Tapia R."/>
            <person name="Schmutz J."/>
            <person name="Larimer F."/>
            <person name="Land M."/>
            <person name="Hauser L."/>
            <person name="Kyrpides N."/>
            <person name="Mikhailova N."/>
            <person name="Bryant D.A."/>
            <person name="Hanada S."/>
            <person name="Tsukatani Y."/>
            <person name="Richardson P."/>
        </authorList>
    </citation>
    <scope>NUCLEOTIDE SEQUENCE [LARGE SCALE GENOMIC DNA]</scope>
    <source>
        <strain evidence="6">DSM 13941 / HLO8</strain>
    </source>
</reference>
<keyword evidence="1" id="KW-0732">Signal</keyword>
<dbReference type="eggNOG" id="COG2720">
    <property type="taxonomic scope" value="Bacteria"/>
</dbReference>
<dbReference type="AlphaFoldDB" id="A7NFF3"/>
<dbReference type="PANTHER" id="PTHR35788">
    <property type="entry name" value="EXPORTED PROTEIN-RELATED"/>
    <property type="match status" value="1"/>
</dbReference>
<evidence type="ECO:0000256" key="3">
    <source>
        <dbReference type="SAM" id="Phobius"/>
    </source>
</evidence>
<organism evidence="5 6">
    <name type="scientific">Roseiflexus castenholzii (strain DSM 13941 / HLO8)</name>
    <dbReference type="NCBI Taxonomy" id="383372"/>
    <lineage>
        <taxon>Bacteria</taxon>
        <taxon>Bacillati</taxon>
        <taxon>Chloroflexota</taxon>
        <taxon>Chloroflexia</taxon>
        <taxon>Chloroflexales</taxon>
        <taxon>Roseiflexineae</taxon>
        <taxon>Roseiflexaceae</taxon>
        <taxon>Roseiflexus</taxon>
    </lineage>
</organism>
<accession>A7NFF3</accession>
<dbReference type="HOGENOM" id="CLU_011572_1_0_0"/>
<dbReference type="OrthoDB" id="9797191at2"/>